<evidence type="ECO:0000256" key="2">
    <source>
        <dbReference type="ARBA" id="ARBA00022679"/>
    </source>
</evidence>
<dbReference type="Proteomes" id="UP001597046">
    <property type="component" value="Unassembled WGS sequence"/>
</dbReference>
<dbReference type="RefSeq" id="WP_386052708.1">
    <property type="nucleotide sequence ID" value="NZ_JBHTKH010000006.1"/>
</dbReference>
<dbReference type="Pfam" id="PF01189">
    <property type="entry name" value="Methyltr_RsmB-F"/>
    <property type="match status" value="1"/>
</dbReference>
<sequence>MSDDRREDARHGEHGPGRGEGRGEGRGAGRGEGRRGDRQRPQARERSAGHRSELRPSERARRTDPARLAAYTAMRDVADGGYANLVLPRLLRDKQIRGRDAGFATELVYGATRLSGLYDAIIASAAGRPVSKIDGNVLDTLRLGAHQLLGMRVATHAAVDETVALARQVNGAGASGFVNAVMRRISERAPDEWVAIVTDGIADPVERLAVRTSHPVWVTKALRAALIGHGAATAATVDESLTALLESDNEPAKVSLVARPGLASLDELEHDGALRSGLSPVGATLAEGDPGAIAAVRDGRAAVQDEGSQLLVLALAAAEVVGQAAAHERWLDLCAGPGGKAGLLAALAIQRRVPFVANEISEHRADLVWQTLSAARAAARDADVSLKVRQGDGRDLGEVEPEGFSRVLIDAPCTGLGALRRRPEARWRRTPDDVAALAGLQRELLTSGIDATAPGGLVGYATCSPHLNETRFVVSDIVKRRGDVEVVDARSLFVDASGRPLGDLGDGPFVQLWPHLHGTDAMFFALLRRH</sequence>
<dbReference type="InterPro" id="IPR049560">
    <property type="entry name" value="MeTrfase_RsmB-F_NOP2_cat"/>
</dbReference>
<keyword evidence="3 5" id="KW-0949">S-adenosyl-L-methionine</keyword>
<accession>A0ABW3MY10</accession>
<dbReference type="InterPro" id="IPR006027">
    <property type="entry name" value="NusB_RsmB_TIM44"/>
</dbReference>
<evidence type="ECO:0000256" key="5">
    <source>
        <dbReference type="PROSITE-ProRule" id="PRU01023"/>
    </source>
</evidence>
<feature type="region of interest" description="Disordered" evidence="6">
    <location>
        <begin position="1"/>
        <end position="65"/>
    </location>
</feature>
<keyword evidence="4 5" id="KW-0694">RNA-binding</keyword>
<dbReference type="InterPro" id="IPR035926">
    <property type="entry name" value="NusB-like_sf"/>
</dbReference>
<feature type="active site" description="Nucleophile" evidence="5">
    <location>
        <position position="463"/>
    </location>
</feature>
<evidence type="ECO:0000256" key="3">
    <source>
        <dbReference type="ARBA" id="ARBA00022691"/>
    </source>
</evidence>
<feature type="binding site" evidence="5">
    <location>
        <position position="392"/>
    </location>
    <ligand>
        <name>S-adenosyl-L-methionine</name>
        <dbReference type="ChEBI" id="CHEBI:59789"/>
    </ligand>
</feature>
<name>A0ABW3MY10_9MICO</name>
<feature type="binding site" evidence="5">
    <location>
        <begin position="334"/>
        <end position="340"/>
    </location>
    <ligand>
        <name>S-adenosyl-L-methionine</name>
        <dbReference type="ChEBI" id="CHEBI:59789"/>
    </ligand>
</feature>
<comment type="caution">
    <text evidence="8">The sequence shown here is derived from an EMBL/GenBank/DDBJ whole genome shotgun (WGS) entry which is preliminary data.</text>
</comment>
<dbReference type="PANTHER" id="PTHR22807:SF53">
    <property type="entry name" value="RIBOSOMAL RNA SMALL SUBUNIT METHYLTRANSFERASE B-RELATED"/>
    <property type="match status" value="1"/>
</dbReference>
<proteinExistence type="inferred from homology"/>
<dbReference type="SUPFAM" id="SSF53335">
    <property type="entry name" value="S-adenosyl-L-methionine-dependent methyltransferases"/>
    <property type="match status" value="1"/>
</dbReference>
<dbReference type="GO" id="GO:0032259">
    <property type="term" value="P:methylation"/>
    <property type="evidence" value="ECO:0007669"/>
    <property type="project" value="UniProtKB-KW"/>
</dbReference>
<evidence type="ECO:0000256" key="1">
    <source>
        <dbReference type="ARBA" id="ARBA00022603"/>
    </source>
</evidence>
<dbReference type="CDD" id="cd02440">
    <property type="entry name" value="AdoMet_MTases"/>
    <property type="match status" value="1"/>
</dbReference>
<dbReference type="Gene3D" id="3.40.50.150">
    <property type="entry name" value="Vaccinia Virus protein VP39"/>
    <property type="match status" value="1"/>
</dbReference>
<evidence type="ECO:0000259" key="7">
    <source>
        <dbReference type="PROSITE" id="PS51686"/>
    </source>
</evidence>
<keyword evidence="2 5" id="KW-0808">Transferase</keyword>
<keyword evidence="9" id="KW-1185">Reference proteome</keyword>
<comment type="similarity">
    <text evidence="5">Belongs to the class I-like SAM-binding methyltransferase superfamily. RsmB/NOP family.</text>
</comment>
<gene>
    <name evidence="8" type="ORF">ACFQ2V_10840</name>
</gene>
<feature type="binding site" evidence="5">
    <location>
        <position position="359"/>
    </location>
    <ligand>
        <name>S-adenosyl-L-methionine</name>
        <dbReference type="ChEBI" id="CHEBI:59789"/>
    </ligand>
</feature>
<feature type="binding site" evidence="5">
    <location>
        <position position="410"/>
    </location>
    <ligand>
        <name>S-adenosyl-L-methionine</name>
        <dbReference type="ChEBI" id="CHEBI:59789"/>
    </ligand>
</feature>
<evidence type="ECO:0000256" key="6">
    <source>
        <dbReference type="SAM" id="MobiDB-lite"/>
    </source>
</evidence>
<keyword evidence="1 5" id="KW-0489">Methyltransferase</keyword>
<dbReference type="InterPro" id="IPR001678">
    <property type="entry name" value="MeTrfase_RsmB-F_NOP2_dom"/>
</dbReference>
<dbReference type="InterPro" id="IPR029063">
    <property type="entry name" value="SAM-dependent_MTases_sf"/>
</dbReference>
<dbReference type="PROSITE" id="PS51686">
    <property type="entry name" value="SAM_MT_RSMB_NOP"/>
    <property type="match status" value="1"/>
</dbReference>
<dbReference type="GO" id="GO:0008168">
    <property type="term" value="F:methyltransferase activity"/>
    <property type="evidence" value="ECO:0007669"/>
    <property type="project" value="UniProtKB-KW"/>
</dbReference>
<evidence type="ECO:0000313" key="9">
    <source>
        <dbReference type="Proteomes" id="UP001597046"/>
    </source>
</evidence>
<dbReference type="InterPro" id="IPR023267">
    <property type="entry name" value="RCMT"/>
</dbReference>
<organism evidence="8 9">
    <name type="scientific">Terrabacter terrigena</name>
    <dbReference type="NCBI Taxonomy" id="574718"/>
    <lineage>
        <taxon>Bacteria</taxon>
        <taxon>Bacillati</taxon>
        <taxon>Actinomycetota</taxon>
        <taxon>Actinomycetes</taxon>
        <taxon>Micrococcales</taxon>
        <taxon>Intrasporangiaceae</taxon>
        <taxon>Terrabacter</taxon>
    </lineage>
</organism>
<dbReference type="SUPFAM" id="SSF48013">
    <property type="entry name" value="NusB-like"/>
    <property type="match status" value="1"/>
</dbReference>
<dbReference type="PANTHER" id="PTHR22807">
    <property type="entry name" value="NOP2 YEAST -RELATED NOL1/NOP2/FMU SUN DOMAIN-CONTAINING"/>
    <property type="match status" value="1"/>
</dbReference>
<evidence type="ECO:0000313" key="8">
    <source>
        <dbReference type="EMBL" id="MFD1054802.1"/>
    </source>
</evidence>
<dbReference type="EC" id="2.1.1.-" evidence="8"/>
<dbReference type="PRINTS" id="PR02008">
    <property type="entry name" value="RCMTFAMILY"/>
</dbReference>
<dbReference type="Pfam" id="PF01029">
    <property type="entry name" value="NusB"/>
    <property type="match status" value="1"/>
</dbReference>
<dbReference type="EMBL" id="JBHTKH010000006">
    <property type="protein sequence ID" value="MFD1054802.1"/>
    <property type="molecule type" value="Genomic_DNA"/>
</dbReference>
<feature type="domain" description="SAM-dependent MTase RsmB/NOP-type" evidence="7">
    <location>
        <begin position="229"/>
        <end position="530"/>
    </location>
</feature>
<dbReference type="Gene3D" id="1.10.940.10">
    <property type="entry name" value="NusB-like"/>
    <property type="match status" value="1"/>
</dbReference>
<protein>
    <submittedName>
        <fullName evidence="8">RsmB/NOP family class I SAM-dependent RNA methyltransferase</fullName>
        <ecNumber evidence="8">2.1.1.-</ecNumber>
    </submittedName>
</protein>
<reference evidence="9" key="1">
    <citation type="journal article" date="2019" name="Int. J. Syst. Evol. Microbiol.">
        <title>The Global Catalogue of Microorganisms (GCM) 10K type strain sequencing project: providing services to taxonomists for standard genome sequencing and annotation.</title>
        <authorList>
            <consortium name="The Broad Institute Genomics Platform"/>
            <consortium name="The Broad Institute Genome Sequencing Center for Infectious Disease"/>
            <person name="Wu L."/>
            <person name="Ma J."/>
        </authorList>
    </citation>
    <scope>NUCLEOTIDE SEQUENCE [LARGE SCALE GENOMIC DNA]</scope>
    <source>
        <strain evidence="9">CCUG 57508</strain>
    </source>
</reference>
<evidence type="ECO:0000256" key="4">
    <source>
        <dbReference type="ARBA" id="ARBA00022884"/>
    </source>
</evidence>